<comment type="caution">
    <text evidence="7">The sequence shown here is derived from an EMBL/GenBank/DDBJ whole genome shotgun (WGS) entry which is preliminary data.</text>
</comment>
<evidence type="ECO:0000256" key="4">
    <source>
        <dbReference type="PROSITE-ProRule" id="PRU01248"/>
    </source>
</evidence>
<evidence type="ECO:0000313" key="7">
    <source>
        <dbReference type="EMBL" id="OIJ10702.1"/>
    </source>
</evidence>
<gene>
    <name evidence="7" type="ORF">BKP37_17345</name>
</gene>
<evidence type="ECO:0000259" key="5">
    <source>
        <dbReference type="PROSITE" id="PS51898"/>
    </source>
</evidence>
<protein>
    <recommendedName>
        <fullName evidence="9">Integrase</fullName>
    </recommendedName>
</protein>
<dbReference type="InterPro" id="IPR011010">
    <property type="entry name" value="DNA_brk_join_enz"/>
</dbReference>
<keyword evidence="2 4" id="KW-0238">DNA-binding</keyword>
<dbReference type="RefSeq" id="WP_071310883.1">
    <property type="nucleotide sequence ID" value="NZ_MLQR01000049.1"/>
</dbReference>
<feature type="domain" description="Core-binding (CB)" evidence="6">
    <location>
        <begin position="7"/>
        <end position="100"/>
    </location>
</feature>
<accession>A0A1S2LDV8</accession>
<dbReference type="EMBL" id="MLQR01000049">
    <property type="protein sequence ID" value="OIJ10702.1"/>
    <property type="molecule type" value="Genomic_DNA"/>
</dbReference>
<dbReference type="InterPro" id="IPR050090">
    <property type="entry name" value="Tyrosine_recombinase_XerCD"/>
</dbReference>
<dbReference type="InterPro" id="IPR013762">
    <property type="entry name" value="Integrase-like_cat_sf"/>
</dbReference>
<feature type="domain" description="Tyr recombinase" evidence="5">
    <location>
        <begin position="125"/>
        <end position="315"/>
    </location>
</feature>
<dbReference type="GO" id="GO:0015074">
    <property type="term" value="P:DNA integration"/>
    <property type="evidence" value="ECO:0007669"/>
    <property type="project" value="UniProtKB-KW"/>
</dbReference>
<evidence type="ECO:0000256" key="3">
    <source>
        <dbReference type="ARBA" id="ARBA00023172"/>
    </source>
</evidence>
<dbReference type="PROSITE" id="PS51900">
    <property type="entry name" value="CB"/>
    <property type="match status" value="1"/>
</dbReference>
<evidence type="ECO:0000259" key="6">
    <source>
        <dbReference type="PROSITE" id="PS51900"/>
    </source>
</evidence>
<dbReference type="Pfam" id="PF02899">
    <property type="entry name" value="Phage_int_SAM_1"/>
    <property type="match status" value="1"/>
</dbReference>
<dbReference type="GO" id="GO:0006310">
    <property type="term" value="P:DNA recombination"/>
    <property type="evidence" value="ECO:0007669"/>
    <property type="project" value="UniProtKB-KW"/>
</dbReference>
<dbReference type="InterPro" id="IPR010998">
    <property type="entry name" value="Integrase_recombinase_N"/>
</dbReference>
<dbReference type="Pfam" id="PF00589">
    <property type="entry name" value="Phage_integrase"/>
    <property type="match status" value="1"/>
</dbReference>
<dbReference type="SUPFAM" id="SSF56349">
    <property type="entry name" value="DNA breaking-rejoining enzymes"/>
    <property type="match status" value="1"/>
</dbReference>
<sequence>MVKSESLKFYQMVRDFLTVYLPKQKASSANTIKSYRESLNLLLEYLKKEENLSLMDVSFEKISRKTVEGYLDWLEETRKCGIPTRNHRLSSIRSFYKYAGNRDLSVIAYTLEFEKIPIKKTAKTQQVKFFEEDALKAILSQPDTCTRKGLRDLFFMILMYDTAGRSQEMLNLKVSDIRVSTKDSHAVLNGKGNKIRIVPLMQRTIDHFNNYLRLFHDGNVTNEFLFYVIQKGKRQAMSTDNVEKFMKRYGKTARDQCNKVPEGLHPHMFRHSRSMHLYRSGMPLALLSEWLGHAQLETTKIYANADTQMKREAIEKATSSLNPMKLEQKFTSWQNDEELIKRLYGLL</sequence>
<proteinExistence type="predicted"/>
<evidence type="ECO:0008006" key="9">
    <source>
        <dbReference type="Google" id="ProtNLM"/>
    </source>
</evidence>
<dbReference type="InterPro" id="IPR044068">
    <property type="entry name" value="CB"/>
</dbReference>
<keyword evidence="8" id="KW-1185">Reference proteome</keyword>
<reference evidence="7 8" key="1">
    <citation type="submission" date="2016-10" db="EMBL/GenBank/DDBJ databases">
        <title>Draft genome sequences of four alkaliphilic bacteria belonging to the Anaerobacillus genus.</title>
        <authorList>
            <person name="Bassil N.M."/>
            <person name="Lloyd J.R."/>
        </authorList>
    </citation>
    <scope>NUCLEOTIDE SEQUENCE [LARGE SCALE GENOMIC DNA]</scope>
    <source>
        <strain evidence="7 8">DSM 18345</strain>
    </source>
</reference>
<dbReference type="PROSITE" id="PS51898">
    <property type="entry name" value="TYR_RECOMBINASE"/>
    <property type="match status" value="1"/>
</dbReference>
<dbReference type="GO" id="GO:0003677">
    <property type="term" value="F:DNA binding"/>
    <property type="evidence" value="ECO:0007669"/>
    <property type="project" value="UniProtKB-UniRule"/>
</dbReference>
<evidence type="ECO:0000313" key="8">
    <source>
        <dbReference type="Proteomes" id="UP000179524"/>
    </source>
</evidence>
<keyword evidence="1" id="KW-0229">DNA integration</keyword>
<dbReference type="AlphaFoldDB" id="A0A1S2LDV8"/>
<dbReference type="Gene3D" id="1.10.443.10">
    <property type="entry name" value="Intergrase catalytic core"/>
    <property type="match status" value="1"/>
</dbReference>
<keyword evidence="3" id="KW-0233">DNA recombination</keyword>
<name>A0A1S2LDV8_9BACI</name>
<evidence type="ECO:0000256" key="1">
    <source>
        <dbReference type="ARBA" id="ARBA00022908"/>
    </source>
</evidence>
<dbReference type="InterPro" id="IPR002104">
    <property type="entry name" value="Integrase_catalytic"/>
</dbReference>
<organism evidence="7 8">
    <name type="scientific">Anaerobacillus alkalilacustris</name>
    <dbReference type="NCBI Taxonomy" id="393763"/>
    <lineage>
        <taxon>Bacteria</taxon>
        <taxon>Bacillati</taxon>
        <taxon>Bacillota</taxon>
        <taxon>Bacilli</taxon>
        <taxon>Bacillales</taxon>
        <taxon>Bacillaceae</taxon>
        <taxon>Anaerobacillus</taxon>
    </lineage>
</organism>
<dbReference type="PANTHER" id="PTHR30349">
    <property type="entry name" value="PHAGE INTEGRASE-RELATED"/>
    <property type="match status" value="1"/>
</dbReference>
<evidence type="ECO:0000256" key="2">
    <source>
        <dbReference type="ARBA" id="ARBA00023125"/>
    </source>
</evidence>
<dbReference type="Gene3D" id="1.10.150.130">
    <property type="match status" value="1"/>
</dbReference>
<dbReference type="OrthoDB" id="107900at2"/>
<dbReference type="InterPro" id="IPR004107">
    <property type="entry name" value="Integrase_SAM-like_N"/>
</dbReference>
<dbReference type="PANTHER" id="PTHR30349:SF81">
    <property type="entry name" value="TYROSINE RECOMBINASE XERC"/>
    <property type="match status" value="1"/>
</dbReference>
<dbReference type="Proteomes" id="UP000179524">
    <property type="component" value="Unassembled WGS sequence"/>
</dbReference>